<comment type="caution">
    <text evidence="2">The sequence shown here is derived from an EMBL/GenBank/DDBJ whole genome shotgun (WGS) entry which is preliminary data.</text>
</comment>
<dbReference type="PANTHER" id="PTHR40278">
    <property type="entry name" value="DNA UTILIZATION PROTEIN HOFN"/>
    <property type="match status" value="1"/>
</dbReference>
<gene>
    <name evidence="2" type="ORF">UU37_C0004G0013</name>
</gene>
<dbReference type="InterPro" id="IPR052534">
    <property type="entry name" value="Extracell_DNA_Util/SecSys_Comp"/>
</dbReference>
<proteinExistence type="predicted"/>
<evidence type="ECO:0000313" key="2">
    <source>
        <dbReference type="EMBL" id="KKR88395.1"/>
    </source>
</evidence>
<keyword evidence="1" id="KW-0472">Membrane</keyword>
<dbReference type="PANTHER" id="PTHR40278:SF1">
    <property type="entry name" value="DNA UTILIZATION PROTEIN HOFN"/>
    <property type="match status" value="1"/>
</dbReference>
<dbReference type="EMBL" id="LCAJ01000004">
    <property type="protein sequence ID" value="KKR88395.1"/>
    <property type="molecule type" value="Genomic_DNA"/>
</dbReference>
<organism evidence="2 3">
    <name type="scientific">Candidatus Gottesmanbacteria bacterium GW2011_GWA2_41_12</name>
    <dbReference type="NCBI Taxonomy" id="1618440"/>
    <lineage>
        <taxon>Bacteria</taxon>
        <taxon>Candidatus Gottesmaniibacteriota</taxon>
    </lineage>
</organism>
<name>A0A0G0WVD0_9BACT</name>
<evidence type="ECO:0000256" key="1">
    <source>
        <dbReference type="SAM" id="Phobius"/>
    </source>
</evidence>
<keyword evidence="1" id="KW-1133">Transmembrane helix</keyword>
<dbReference type="AlphaFoldDB" id="A0A0G0WVD0"/>
<keyword evidence="1" id="KW-0812">Transmembrane</keyword>
<feature type="transmembrane region" description="Helical" evidence="1">
    <location>
        <begin position="32"/>
        <end position="52"/>
    </location>
</feature>
<accession>A0A0G0WVD0</accession>
<evidence type="ECO:0008006" key="4">
    <source>
        <dbReference type="Google" id="ProtNLM"/>
    </source>
</evidence>
<dbReference type="Pfam" id="PF05137">
    <property type="entry name" value="PilN"/>
    <property type="match status" value="1"/>
</dbReference>
<dbReference type="Proteomes" id="UP000033908">
    <property type="component" value="Unassembled WGS sequence"/>
</dbReference>
<sequence length="182" mass="20790">MPAQRKNNINLLPRDEFDRSFFGQFLAWALSYGRYIIIITQIVVLSVFFLRFKLDREHTDLKEAIAQKQAIIASVNGMENDIKSLQIRISDIKNLEQEQDFQTNVFAFLSQITPPDLVFKDLHITRNQIGITANSLSLKSFGSFLTFMKKSDKFLDISLGDIIRNAGVINFKIDANIKPGAF</sequence>
<evidence type="ECO:0000313" key="3">
    <source>
        <dbReference type="Proteomes" id="UP000033908"/>
    </source>
</evidence>
<protein>
    <recommendedName>
        <fullName evidence="4">Fimbrial assembly family protein</fullName>
    </recommendedName>
</protein>
<dbReference type="InterPro" id="IPR007813">
    <property type="entry name" value="PilN"/>
</dbReference>
<reference evidence="2 3" key="1">
    <citation type="journal article" date="2015" name="Nature">
        <title>rRNA introns, odd ribosomes, and small enigmatic genomes across a large radiation of phyla.</title>
        <authorList>
            <person name="Brown C.T."/>
            <person name="Hug L.A."/>
            <person name="Thomas B.C."/>
            <person name="Sharon I."/>
            <person name="Castelle C.J."/>
            <person name="Singh A."/>
            <person name="Wilkins M.J."/>
            <person name="Williams K.H."/>
            <person name="Banfield J.F."/>
        </authorList>
    </citation>
    <scope>NUCLEOTIDE SEQUENCE [LARGE SCALE GENOMIC DNA]</scope>
</reference>